<evidence type="ECO:0000256" key="1">
    <source>
        <dbReference type="SAM" id="MobiDB-lite"/>
    </source>
</evidence>
<dbReference type="AlphaFoldDB" id="A0A9D3S5M0"/>
<sequence length="54" mass="5289">MPWPPAAAPLQCLAPGPAAAAGAAAMRSSGRTGTETPPPDTISPPAHCPTSAPW</sequence>
<organism evidence="2 3">
    <name type="scientific">Anguilla anguilla</name>
    <name type="common">European freshwater eel</name>
    <name type="synonym">Muraena anguilla</name>
    <dbReference type="NCBI Taxonomy" id="7936"/>
    <lineage>
        <taxon>Eukaryota</taxon>
        <taxon>Metazoa</taxon>
        <taxon>Chordata</taxon>
        <taxon>Craniata</taxon>
        <taxon>Vertebrata</taxon>
        <taxon>Euteleostomi</taxon>
        <taxon>Actinopterygii</taxon>
        <taxon>Neopterygii</taxon>
        <taxon>Teleostei</taxon>
        <taxon>Anguilliformes</taxon>
        <taxon>Anguillidae</taxon>
        <taxon>Anguilla</taxon>
    </lineage>
</organism>
<feature type="non-terminal residue" evidence="2">
    <location>
        <position position="54"/>
    </location>
</feature>
<evidence type="ECO:0000313" key="3">
    <source>
        <dbReference type="Proteomes" id="UP001044222"/>
    </source>
</evidence>
<comment type="caution">
    <text evidence="2">The sequence shown here is derived from an EMBL/GenBank/DDBJ whole genome shotgun (WGS) entry which is preliminary data.</text>
</comment>
<gene>
    <name evidence="2" type="ORF">ANANG_G00051100</name>
</gene>
<protein>
    <submittedName>
        <fullName evidence="2">Uncharacterized protein</fullName>
    </submittedName>
</protein>
<dbReference type="Proteomes" id="UP001044222">
    <property type="component" value="Unassembled WGS sequence"/>
</dbReference>
<name>A0A9D3S5M0_ANGAN</name>
<accession>A0A9D3S5M0</accession>
<proteinExistence type="predicted"/>
<reference evidence="2" key="1">
    <citation type="submission" date="2021-01" db="EMBL/GenBank/DDBJ databases">
        <title>A chromosome-scale assembly of European eel, Anguilla anguilla.</title>
        <authorList>
            <person name="Henkel C."/>
            <person name="Jong-Raadsen S.A."/>
            <person name="Dufour S."/>
            <person name="Weltzien F.-A."/>
            <person name="Palstra A.P."/>
            <person name="Pelster B."/>
            <person name="Spaink H.P."/>
            <person name="Van Den Thillart G.E."/>
            <person name="Jansen H."/>
            <person name="Zahm M."/>
            <person name="Klopp C."/>
            <person name="Cedric C."/>
            <person name="Louis A."/>
            <person name="Berthelot C."/>
            <person name="Parey E."/>
            <person name="Roest Crollius H."/>
            <person name="Montfort J."/>
            <person name="Robinson-Rechavi M."/>
            <person name="Bucao C."/>
            <person name="Bouchez O."/>
            <person name="Gislard M."/>
            <person name="Lluch J."/>
            <person name="Milhes M."/>
            <person name="Lampietro C."/>
            <person name="Lopez Roques C."/>
            <person name="Donnadieu C."/>
            <person name="Braasch I."/>
            <person name="Desvignes T."/>
            <person name="Postlethwait J."/>
            <person name="Bobe J."/>
            <person name="Guiguen Y."/>
            <person name="Dirks R."/>
        </authorList>
    </citation>
    <scope>NUCLEOTIDE SEQUENCE</scope>
    <source>
        <strain evidence="2">Tag_6206</strain>
        <tissue evidence="2">Liver</tissue>
    </source>
</reference>
<feature type="region of interest" description="Disordered" evidence="1">
    <location>
        <begin position="17"/>
        <end position="54"/>
    </location>
</feature>
<keyword evidence="3" id="KW-1185">Reference proteome</keyword>
<evidence type="ECO:0000313" key="2">
    <source>
        <dbReference type="EMBL" id="KAG5855628.1"/>
    </source>
</evidence>
<dbReference type="EMBL" id="JAFIRN010000002">
    <property type="protein sequence ID" value="KAG5855628.1"/>
    <property type="molecule type" value="Genomic_DNA"/>
</dbReference>